<evidence type="ECO:0000256" key="1">
    <source>
        <dbReference type="ARBA" id="ARBA00010552"/>
    </source>
</evidence>
<comment type="caution">
    <text evidence="2">The sequence shown here is derived from an EMBL/GenBank/DDBJ whole genome shotgun (WGS) entry which is preliminary data.</text>
</comment>
<evidence type="ECO:0000313" key="3">
    <source>
        <dbReference type="Proteomes" id="UP000319771"/>
    </source>
</evidence>
<dbReference type="AlphaFoldDB" id="A0A538U0I8"/>
<dbReference type="SUPFAM" id="SSF55298">
    <property type="entry name" value="YjgF-like"/>
    <property type="match status" value="1"/>
</dbReference>
<dbReference type="Pfam" id="PF01042">
    <property type="entry name" value="Ribonuc_L-PSP"/>
    <property type="match status" value="1"/>
</dbReference>
<dbReference type="InterPro" id="IPR019897">
    <property type="entry name" value="RidA_CS"/>
</dbReference>
<dbReference type="PANTHER" id="PTHR11803">
    <property type="entry name" value="2-IMINOBUTANOATE/2-IMINOPROPANOATE DEAMINASE RIDA"/>
    <property type="match status" value="1"/>
</dbReference>
<organism evidence="2 3">
    <name type="scientific">Eiseniibacteriota bacterium</name>
    <dbReference type="NCBI Taxonomy" id="2212470"/>
    <lineage>
        <taxon>Bacteria</taxon>
        <taxon>Candidatus Eiseniibacteriota</taxon>
    </lineage>
</organism>
<evidence type="ECO:0000313" key="2">
    <source>
        <dbReference type="EMBL" id="TMQ69378.1"/>
    </source>
</evidence>
<proteinExistence type="inferred from homology"/>
<dbReference type="GO" id="GO:0019239">
    <property type="term" value="F:deaminase activity"/>
    <property type="evidence" value="ECO:0007669"/>
    <property type="project" value="TreeGrafter"/>
</dbReference>
<reference evidence="2 3" key="1">
    <citation type="journal article" date="2019" name="Nat. Microbiol.">
        <title>Mediterranean grassland soil C-N compound turnover is dependent on rainfall and depth, and is mediated by genomically divergent microorganisms.</title>
        <authorList>
            <person name="Diamond S."/>
            <person name="Andeer P.F."/>
            <person name="Li Z."/>
            <person name="Crits-Christoph A."/>
            <person name="Burstein D."/>
            <person name="Anantharaman K."/>
            <person name="Lane K.R."/>
            <person name="Thomas B.C."/>
            <person name="Pan C."/>
            <person name="Northen T.R."/>
            <person name="Banfield J.F."/>
        </authorList>
    </citation>
    <scope>NUCLEOTIDE SEQUENCE [LARGE SCALE GENOMIC DNA]</scope>
    <source>
        <strain evidence="2">WS_11</strain>
    </source>
</reference>
<accession>A0A538U0I8</accession>
<dbReference type="InterPro" id="IPR006175">
    <property type="entry name" value="YjgF/YER057c/UK114"/>
</dbReference>
<dbReference type="NCBIfam" id="TIGR00004">
    <property type="entry name" value="Rid family detoxifying hydrolase"/>
    <property type="match status" value="1"/>
</dbReference>
<name>A0A538U0I8_UNCEI</name>
<dbReference type="GO" id="GO:0005829">
    <property type="term" value="C:cytosol"/>
    <property type="evidence" value="ECO:0007669"/>
    <property type="project" value="TreeGrafter"/>
</dbReference>
<dbReference type="CDD" id="cd00448">
    <property type="entry name" value="YjgF_YER057c_UK114_family"/>
    <property type="match status" value="1"/>
</dbReference>
<dbReference type="PANTHER" id="PTHR11803:SF39">
    <property type="entry name" value="2-IMINOBUTANOATE_2-IMINOPROPANOATE DEAMINASE"/>
    <property type="match status" value="1"/>
</dbReference>
<gene>
    <name evidence="2" type="ORF">E6K81_15070</name>
</gene>
<protein>
    <submittedName>
        <fullName evidence="2">RidA family protein</fullName>
    </submittedName>
</protein>
<dbReference type="FunFam" id="3.30.1330.40:FF:000001">
    <property type="entry name" value="L-PSP family endoribonuclease"/>
    <property type="match status" value="1"/>
</dbReference>
<dbReference type="EMBL" id="VBPB01000315">
    <property type="protein sequence ID" value="TMQ69378.1"/>
    <property type="molecule type" value="Genomic_DNA"/>
</dbReference>
<dbReference type="Proteomes" id="UP000319771">
    <property type="component" value="Unassembled WGS sequence"/>
</dbReference>
<dbReference type="PROSITE" id="PS01094">
    <property type="entry name" value="UPF0076"/>
    <property type="match status" value="1"/>
</dbReference>
<comment type="similarity">
    <text evidence="1">Belongs to the RutC family.</text>
</comment>
<sequence length="133" mass="13881">MKSPIHVEDAPQAIGPYSQAQVVRLHGGNRLVFTAGQVGLDAKTGELVAGGVAEQTAQVMKNLSAVLAGAGLTLADIVKTTVYLADMQDFQAMNEVYGRHFPTDPPARSTIAAAGLPRGARVEIDVIASGRDL</sequence>
<dbReference type="Gene3D" id="3.30.1330.40">
    <property type="entry name" value="RutC-like"/>
    <property type="match status" value="1"/>
</dbReference>
<dbReference type="InterPro" id="IPR035959">
    <property type="entry name" value="RutC-like_sf"/>
</dbReference>
<dbReference type="InterPro" id="IPR006056">
    <property type="entry name" value="RidA"/>
</dbReference>